<evidence type="ECO:0000256" key="4">
    <source>
        <dbReference type="ARBA" id="ARBA00049445"/>
    </source>
</evidence>
<evidence type="ECO:0000259" key="8">
    <source>
        <dbReference type="Pfam" id="PF00248"/>
    </source>
</evidence>
<dbReference type="RefSeq" id="WP_149616606.1">
    <property type="nucleotide sequence ID" value="NZ_CAWPFF010000024.1"/>
</dbReference>
<keyword evidence="2" id="KW-0521">NADP</keyword>
<dbReference type="CDD" id="cd19071">
    <property type="entry name" value="AKR_AKR1-5-like"/>
    <property type="match status" value="1"/>
</dbReference>
<evidence type="ECO:0000256" key="2">
    <source>
        <dbReference type="ARBA" id="ARBA00022857"/>
    </source>
</evidence>
<evidence type="ECO:0000313" key="9">
    <source>
        <dbReference type="EMBL" id="KAA1192135.1"/>
    </source>
</evidence>
<evidence type="ECO:0000256" key="3">
    <source>
        <dbReference type="ARBA" id="ARBA00023002"/>
    </source>
</evidence>
<reference evidence="9 10" key="1">
    <citation type="submission" date="2019-09" db="EMBL/GenBank/DDBJ databases">
        <title>Whole genome sequence of Photorhabdus heterorhabditis strain ETL (Enterobacteriales: Enterobacteriaceae) a bacterial symbiont of Heterorhabditis zealandica strain ETL (Rhabditida: Heterorhabditidae).</title>
        <authorList>
            <person name="Lulamba T.E."/>
            <person name="Serepa-Dlamini M.H."/>
        </authorList>
    </citation>
    <scope>NUCLEOTIDE SEQUENCE [LARGE SCALE GENOMIC DNA]</scope>
    <source>
        <strain evidence="9 10">ETL</strain>
    </source>
</reference>
<dbReference type="Gene3D" id="3.20.20.100">
    <property type="entry name" value="NADP-dependent oxidoreductase domain"/>
    <property type="match status" value="1"/>
</dbReference>
<dbReference type="AlphaFoldDB" id="A0A5B0X0F3"/>
<dbReference type="InterPro" id="IPR020471">
    <property type="entry name" value="AKR"/>
</dbReference>
<dbReference type="InterPro" id="IPR036812">
    <property type="entry name" value="NAD(P)_OxRdtase_dom_sf"/>
</dbReference>
<keyword evidence="3" id="KW-0560">Oxidoreductase</keyword>
<dbReference type="PRINTS" id="PR00069">
    <property type="entry name" value="ALDKETRDTASE"/>
</dbReference>
<dbReference type="GO" id="GO:0016616">
    <property type="term" value="F:oxidoreductase activity, acting on the CH-OH group of donors, NAD or NADP as acceptor"/>
    <property type="evidence" value="ECO:0007669"/>
    <property type="project" value="UniProtKB-ARBA"/>
</dbReference>
<dbReference type="Proteomes" id="UP000322184">
    <property type="component" value="Unassembled WGS sequence"/>
</dbReference>
<evidence type="ECO:0000256" key="1">
    <source>
        <dbReference type="ARBA" id="ARBA00007905"/>
    </source>
</evidence>
<evidence type="ECO:0000256" key="5">
    <source>
        <dbReference type="PIRSR" id="PIRSR000097-1"/>
    </source>
</evidence>
<dbReference type="EMBL" id="VTUW01000012">
    <property type="protein sequence ID" value="KAA1192135.1"/>
    <property type="molecule type" value="Genomic_DNA"/>
</dbReference>
<feature type="active site" description="Proton donor" evidence="5">
    <location>
        <position position="48"/>
    </location>
</feature>
<comment type="catalytic activity">
    <reaction evidence="4">
        <text>hydroxyacetone + NADP(+) = methylglyoxal + NADPH + H(+)</text>
        <dbReference type="Rhea" id="RHEA:27986"/>
        <dbReference type="ChEBI" id="CHEBI:15378"/>
        <dbReference type="ChEBI" id="CHEBI:17158"/>
        <dbReference type="ChEBI" id="CHEBI:27957"/>
        <dbReference type="ChEBI" id="CHEBI:57783"/>
        <dbReference type="ChEBI" id="CHEBI:58349"/>
    </reaction>
</comment>
<dbReference type="InterPro" id="IPR023210">
    <property type="entry name" value="NADP_OxRdtase_dom"/>
</dbReference>
<dbReference type="PANTHER" id="PTHR43827:SF3">
    <property type="entry name" value="NADP-DEPENDENT OXIDOREDUCTASE DOMAIN-CONTAINING PROTEIN"/>
    <property type="match status" value="1"/>
</dbReference>
<comment type="caution">
    <text evidence="9">The sequence shown here is derived from an EMBL/GenBank/DDBJ whole genome shotgun (WGS) entry which is preliminary data.</text>
</comment>
<evidence type="ECO:0000313" key="10">
    <source>
        <dbReference type="Proteomes" id="UP000322184"/>
    </source>
</evidence>
<evidence type="ECO:0000256" key="6">
    <source>
        <dbReference type="PIRSR" id="PIRSR000097-2"/>
    </source>
</evidence>
<dbReference type="PANTHER" id="PTHR43827">
    <property type="entry name" value="2,5-DIKETO-D-GLUCONIC ACID REDUCTASE"/>
    <property type="match status" value="1"/>
</dbReference>
<proteinExistence type="inferred from homology"/>
<sequence>MEYIIFNDGHKIPVIGLGTYQQDTSTLMDILYAAVEAGYRLIDTAPIYSNQKIIGDFVKKFHVKRHDLFLTSKVWNDEHENVSSSLQRTLDELQTDYLDLFLIHWPAMKEGNFIKAWEGLIQLREKGLINSIGVSNFSTRQINLLKENTGVLPVINQVEVHLRHQQKELIGEMSQLGIIVQSWSPLWAGGFTDAETEALARIAYKHSKSTAQIILGWHIGNNLCSVPKTSRIDRLFENINTFNIEFSKDEELFLASLNRDMKIMEYPDDYI</sequence>
<dbReference type="SUPFAM" id="SSF51430">
    <property type="entry name" value="NAD(P)-linked oxidoreductase"/>
    <property type="match status" value="1"/>
</dbReference>
<name>A0A5B0X0F3_9GAMM</name>
<feature type="site" description="Lowers pKa of active site Tyr" evidence="7">
    <location>
        <position position="73"/>
    </location>
</feature>
<dbReference type="PROSITE" id="PS00798">
    <property type="entry name" value="ALDOKETO_REDUCTASE_1"/>
    <property type="match status" value="1"/>
</dbReference>
<feature type="domain" description="NADP-dependent oxidoreductase" evidence="8">
    <location>
        <begin position="15"/>
        <end position="250"/>
    </location>
</feature>
<protein>
    <submittedName>
        <fullName evidence="9">Aldo/keto reductase</fullName>
    </submittedName>
</protein>
<comment type="similarity">
    <text evidence="1">Belongs to the aldo/keto reductase family.</text>
</comment>
<accession>A0A5B0X0F3</accession>
<dbReference type="PIRSF" id="PIRSF000097">
    <property type="entry name" value="AKR"/>
    <property type="match status" value="1"/>
</dbReference>
<gene>
    <name evidence="9" type="ORF">F0L16_08670</name>
</gene>
<feature type="binding site" evidence="6">
    <location>
        <position position="104"/>
    </location>
    <ligand>
        <name>substrate</name>
    </ligand>
</feature>
<dbReference type="Pfam" id="PF00248">
    <property type="entry name" value="Aldo_ket_red"/>
    <property type="match status" value="1"/>
</dbReference>
<organism evidence="9 10">
    <name type="scientific">Photorhabdus heterorhabditis</name>
    <dbReference type="NCBI Taxonomy" id="880156"/>
    <lineage>
        <taxon>Bacteria</taxon>
        <taxon>Pseudomonadati</taxon>
        <taxon>Pseudomonadota</taxon>
        <taxon>Gammaproteobacteria</taxon>
        <taxon>Enterobacterales</taxon>
        <taxon>Morganellaceae</taxon>
        <taxon>Photorhabdus</taxon>
    </lineage>
</organism>
<dbReference type="InterPro" id="IPR018170">
    <property type="entry name" value="Aldo/ket_reductase_CS"/>
</dbReference>
<dbReference type="FunFam" id="3.20.20.100:FF:000002">
    <property type="entry name" value="2,5-diketo-D-gluconic acid reductase A"/>
    <property type="match status" value="1"/>
</dbReference>
<evidence type="ECO:0000256" key="7">
    <source>
        <dbReference type="PIRSR" id="PIRSR000097-3"/>
    </source>
</evidence>